<keyword evidence="1" id="KW-1003">Cell membrane</keyword>
<evidence type="ECO:0000313" key="8">
    <source>
        <dbReference type="Proteomes" id="UP000703295"/>
    </source>
</evidence>
<dbReference type="InterPro" id="IPR029052">
    <property type="entry name" value="Metallo-depent_PP-like"/>
</dbReference>
<evidence type="ECO:0000259" key="6">
    <source>
        <dbReference type="Pfam" id="PF00149"/>
    </source>
</evidence>
<dbReference type="InterPro" id="IPR043461">
    <property type="entry name" value="LpxH-like"/>
</dbReference>
<dbReference type="EMBL" id="JACJJW010000013">
    <property type="protein sequence ID" value="MBM6758363.1"/>
    <property type="molecule type" value="Genomic_DNA"/>
</dbReference>
<dbReference type="PANTHER" id="PTHR34990">
    <property type="entry name" value="UDP-2,3-DIACYLGLUCOSAMINE HYDROLASE-RELATED"/>
    <property type="match status" value="1"/>
</dbReference>
<comment type="caution">
    <text evidence="7">The sequence shown here is derived from an EMBL/GenBank/DDBJ whole genome shotgun (WGS) entry which is preliminary data.</text>
</comment>
<feature type="domain" description="Calcineurin-like phosphoesterase" evidence="6">
    <location>
        <begin position="8"/>
        <end position="210"/>
    </location>
</feature>
<keyword evidence="8" id="KW-1185">Reference proteome</keyword>
<name>A0ABS2EVH0_9BACE</name>
<evidence type="ECO:0000256" key="4">
    <source>
        <dbReference type="ARBA" id="ARBA00023136"/>
    </source>
</evidence>
<accession>A0ABS2EVH0</accession>
<keyword evidence="3" id="KW-0479">Metal-binding</keyword>
<keyword evidence="2" id="KW-0997">Cell inner membrane</keyword>
<evidence type="ECO:0000313" key="7">
    <source>
        <dbReference type="EMBL" id="MBM6758363.1"/>
    </source>
</evidence>
<dbReference type="Pfam" id="PF00149">
    <property type="entry name" value="Metallophos"/>
    <property type="match status" value="1"/>
</dbReference>
<gene>
    <name evidence="7" type="ORF">H6A31_06655</name>
</gene>
<evidence type="ECO:0000256" key="3">
    <source>
        <dbReference type="ARBA" id="ARBA00022723"/>
    </source>
</evidence>
<evidence type="ECO:0000256" key="5">
    <source>
        <dbReference type="ARBA" id="ARBA00023211"/>
    </source>
</evidence>
<dbReference type="Proteomes" id="UP000703295">
    <property type="component" value="Unassembled WGS sequence"/>
</dbReference>
<dbReference type="RefSeq" id="WP_204475553.1">
    <property type="nucleotide sequence ID" value="NZ_JACJJW010000013.1"/>
</dbReference>
<dbReference type="InterPro" id="IPR004843">
    <property type="entry name" value="Calcineurin-like_PHP"/>
</dbReference>
<evidence type="ECO:0000256" key="1">
    <source>
        <dbReference type="ARBA" id="ARBA00022475"/>
    </source>
</evidence>
<keyword evidence="5" id="KW-0464">Manganese</keyword>
<dbReference type="PANTHER" id="PTHR34990:SF2">
    <property type="entry name" value="BLL8164 PROTEIN"/>
    <property type="match status" value="1"/>
</dbReference>
<proteinExistence type="predicted"/>
<organism evidence="7 8">
    <name type="scientific">Bacteroides mediterraneensis</name>
    <dbReference type="NCBI Taxonomy" id="1841856"/>
    <lineage>
        <taxon>Bacteria</taxon>
        <taxon>Pseudomonadati</taxon>
        <taxon>Bacteroidota</taxon>
        <taxon>Bacteroidia</taxon>
        <taxon>Bacteroidales</taxon>
        <taxon>Bacteroidaceae</taxon>
        <taxon>Bacteroides</taxon>
    </lineage>
</organism>
<dbReference type="CDD" id="cd07398">
    <property type="entry name" value="MPP_YbbF-LpxH"/>
    <property type="match status" value="1"/>
</dbReference>
<sequence>MEDRPYYRTIVVSDIHLGTTHSKVDQISDFLSRVDCERLILNGDIIDGWHLQKSGISKWKPAHTHFFKIIMKMMEKHGTEIIYVRGNHDDFLDNLAPLQFANLTITKDYILESNGKHYFVTHGDVFDKVTTQMKWLAKLGDMGYTLLLWLNSQYNRYRVKKGKPYFSLSQAIKQKVKSAVSYISDFENVLVDFARNRQCEGVICGHIHHPENRMINHIHYLNSGDWVETMSALTEDENGVWKVVYYTELAQQADREKENNHVIPLPIAS</sequence>
<keyword evidence="4" id="KW-0472">Membrane</keyword>
<protein>
    <submittedName>
        <fullName evidence="7">UDP-2,3-diacylglucosamine diphosphatase</fullName>
    </submittedName>
</protein>
<dbReference type="SUPFAM" id="SSF56300">
    <property type="entry name" value="Metallo-dependent phosphatases"/>
    <property type="match status" value="1"/>
</dbReference>
<dbReference type="Gene3D" id="3.60.21.10">
    <property type="match status" value="1"/>
</dbReference>
<evidence type="ECO:0000256" key="2">
    <source>
        <dbReference type="ARBA" id="ARBA00022519"/>
    </source>
</evidence>
<reference evidence="7 8" key="1">
    <citation type="journal article" date="2021" name="Sci. Rep.">
        <title>The distribution of antibiotic resistance genes in chicken gut microbiota commensals.</title>
        <authorList>
            <person name="Juricova H."/>
            <person name="Matiasovicova J."/>
            <person name="Kubasova T."/>
            <person name="Cejkova D."/>
            <person name="Rychlik I."/>
        </authorList>
    </citation>
    <scope>NUCLEOTIDE SEQUENCE [LARGE SCALE GENOMIC DNA]</scope>
    <source>
        <strain evidence="7 8">An801</strain>
    </source>
</reference>